<evidence type="ECO:0000313" key="2">
    <source>
        <dbReference type="Proteomes" id="UP000635628"/>
    </source>
</evidence>
<protein>
    <submittedName>
        <fullName evidence="1">General secretion pathway protein E / Type II secretory pathway, ATPase PulE/Tfp pilus assembly pathway, ATPase PilB</fullName>
    </submittedName>
</protein>
<comment type="caution">
    <text evidence="1">The sequence shown here is derived from an EMBL/GenBank/DDBJ whole genome shotgun (WGS) entry which is preliminary data.</text>
</comment>
<name>A0ACA8ZN26_9GAMM</name>
<organism evidence="1 2">
    <name type="scientific">Bathymodiolus azoricus thioautotrophic gill symbiont</name>
    <dbReference type="NCBI Taxonomy" id="235205"/>
    <lineage>
        <taxon>Bacteria</taxon>
        <taxon>Pseudomonadati</taxon>
        <taxon>Pseudomonadota</taxon>
        <taxon>Gammaproteobacteria</taxon>
        <taxon>sulfur-oxidizing symbionts</taxon>
    </lineage>
</organism>
<proteinExistence type="predicted"/>
<sequence>MINNIYLTKTRCFGYTDQQLALDDNTFLSYDLVEGWVKKYNLKEDQTKDFTEALKGVRYRVHLFCSKRGWNAALRLLPSKILSFDTLGVGSNDVLSVCKGTGLTLFCGPTGSGKSTTMNTVIDSLLNSGELGVTITIEDPVEYLHHKDTIFQREVGTKVKDFKTGLVDALRANPTTIVIGEIRDAETALEALKAGLNGHRVLATLHASSIKEAISRLWAFLDEQGDELLVQSLQGIVAQHLIHIANNKKYCLYEALEVDKKVKNILNQVLDHNSQLTLNACDLRQKNRMTLVEKKQKLIINGIDENLLNCIS</sequence>
<evidence type="ECO:0000313" key="1">
    <source>
        <dbReference type="EMBL" id="CAB5495817.1"/>
    </source>
</evidence>
<dbReference type="Proteomes" id="UP000635628">
    <property type="component" value="Unassembled WGS sequence"/>
</dbReference>
<reference evidence="1" key="1">
    <citation type="submission" date="2020-05" db="EMBL/GenBank/DDBJ databases">
        <authorList>
            <person name="Petersen J."/>
            <person name="Sayavedra L."/>
        </authorList>
    </citation>
    <scope>NUCLEOTIDE SEQUENCE</scope>
    <source>
        <strain evidence="1">B azoricus SOX Menez Gwen</strain>
    </source>
</reference>
<gene>
    <name evidence="1" type="ORF">AZO1586R_320</name>
</gene>
<keyword evidence="2" id="KW-1185">Reference proteome</keyword>
<accession>A0ACA8ZN26</accession>
<dbReference type="EMBL" id="CAESAP020000073">
    <property type="protein sequence ID" value="CAB5495817.1"/>
    <property type="molecule type" value="Genomic_DNA"/>
</dbReference>